<feature type="domain" description="Peptidase M13 N-terminal" evidence="10">
    <location>
        <begin position="53"/>
        <end position="435"/>
    </location>
</feature>
<keyword evidence="6" id="KW-0378">Hydrolase</keyword>
<dbReference type="SMR" id="A0A482X912"/>
<dbReference type="InterPro" id="IPR008753">
    <property type="entry name" value="Peptidase_M13_N"/>
</dbReference>
<evidence type="ECO:0000256" key="5">
    <source>
        <dbReference type="ARBA" id="ARBA00022723"/>
    </source>
</evidence>
<keyword evidence="4" id="KW-0645">Protease</keyword>
<dbReference type="InterPro" id="IPR018497">
    <property type="entry name" value="Peptidase_M13_C"/>
</dbReference>
<evidence type="ECO:0000256" key="1">
    <source>
        <dbReference type="ARBA" id="ARBA00001947"/>
    </source>
</evidence>
<dbReference type="PROSITE" id="PS51885">
    <property type="entry name" value="NEPRILYSIN"/>
    <property type="match status" value="1"/>
</dbReference>
<dbReference type="PRINTS" id="PR00786">
    <property type="entry name" value="NEPRILYSIN"/>
</dbReference>
<protein>
    <recommendedName>
        <fullName evidence="13">Peptidase M13 N-terminal domain-containing protein</fullName>
    </recommendedName>
</protein>
<keyword evidence="5" id="KW-0479">Metal-binding</keyword>
<evidence type="ECO:0000256" key="7">
    <source>
        <dbReference type="ARBA" id="ARBA00022833"/>
    </source>
</evidence>
<evidence type="ECO:0000313" key="12">
    <source>
        <dbReference type="Proteomes" id="UP000291343"/>
    </source>
</evidence>
<evidence type="ECO:0000259" key="10">
    <source>
        <dbReference type="Pfam" id="PF05649"/>
    </source>
</evidence>
<comment type="caution">
    <text evidence="11">The sequence shown here is derived from an EMBL/GenBank/DDBJ whole genome shotgun (WGS) entry which is preliminary data.</text>
</comment>
<dbReference type="CDD" id="cd08662">
    <property type="entry name" value="M13"/>
    <property type="match status" value="1"/>
</dbReference>
<accession>A0A482X912</accession>
<comment type="subcellular location">
    <subcellularLocation>
        <location evidence="2">Cell membrane</location>
        <topology evidence="2">Single-pass type II membrane protein</topology>
    </subcellularLocation>
</comment>
<keyword evidence="7" id="KW-0862">Zinc</keyword>
<dbReference type="GO" id="GO:0046872">
    <property type="term" value="F:metal ion binding"/>
    <property type="evidence" value="ECO:0007669"/>
    <property type="project" value="UniProtKB-KW"/>
</dbReference>
<dbReference type="Pfam" id="PF05649">
    <property type="entry name" value="Peptidase_M13_N"/>
    <property type="match status" value="1"/>
</dbReference>
<dbReference type="InParanoid" id="A0A482X912"/>
<dbReference type="AlphaFoldDB" id="A0A482X912"/>
<dbReference type="Gene3D" id="3.40.390.10">
    <property type="entry name" value="Collagenase (Catalytic Domain)"/>
    <property type="match status" value="1"/>
</dbReference>
<dbReference type="OrthoDB" id="2016263at2759"/>
<dbReference type="Gene3D" id="1.10.1380.10">
    <property type="entry name" value="Neutral endopeptidase , domain2"/>
    <property type="match status" value="1"/>
</dbReference>
<comment type="cofactor">
    <cofactor evidence="1">
        <name>Zn(2+)</name>
        <dbReference type="ChEBI" id="CHEBI:29105"/>
    </cofactor>
</comment>
<proteinExistence type="inferred from homology"/>
<dbReference type="InterPro" id="IPR000718">
    <property type="entry name" value="Peptidase_M13"/>
</dbReference>
<dbReference type="PANTHER" id="PTHR11733:SF209">
    <property type="entry name" value="FI20018P1"/>
    <property type="match status" value="1"/>
</dbReference>
<sequence>MVVHQSLLRKRNKLSLTQDDEEPCASNNAVCQSNACREAAERVTAALKWSADPCHDFYQFACGGWGRHQALTALQERVDNNLRHLLSDATSGNFKKLGDFYQSCVGAESNSLLSPMFDLLDELGGYLPPTSQGFVDVSLLLGKLLRVNGAPMFDVYIDRDLQNGTRHVIFVDLPRRFGHTSRLFHRPYNVDELPTFLNRQKRYTDESRAYLYLKDSSEERRLLTMEGLIHKFLPATMAKDQKVKESHSTLLFASMLSKLYPRAKEIAHRLQHDDSYEYLNLTQLQKTYSFVQWKPLFEHVFSTSISSSDTIYVMAPIYMQNLGHLLTHFQTRVVHNSLLLIYATDILHELVNSTTSNRSLYCVRVAASVYSQAVSAMYVTQYSPQYIQQLGERVREMFNKLKATLEKRLKSVSWMDDETRVKALKKLAALKVEFATWPQLSNQTFLESLLQDVEVSREDFFGNVINRYRQMRTFSVDFHKQPSSDKKWAFPFIVNAFYEVTLNTIVIPLSLVTQPYFRSDMPHYIQYSTVGLIVSHEMVHAFDALGAGWGGGGEQHQWMTAAARLRLEARLQCIAKQYSTNFRRQVSFRGVPIEIQFDWNITRNENMADISGLQMAYETWLQLQDKHRDPSLSSLNLKPTQLFFLHAAQVYCIDISPEDYIVLVEKDFHTPAPERVNGIMMNSQGFSNAFKCLIGTKMNPAKKCSTY</sequence>
<comment type="similarity">
    <text evidence="3">Belongs to the peptidase M13 family.</text>
</comment>
<evidence type="ECO:0000259" key="9">
    <source>
        <dbReference type="Pfam" id="PF01431"/>
    </source>
</evidence>
<gene>
    <name evidence="11" type="ORF">LSTR_LSTR003912</name>
</gene>
<name>A0A482X912_LAOST</name>
<evidence type="ECO:0000256" key="3">
    <source>
        <dbReference type="ARBA" id="ARBA00007357"/>
    </source>
</evidence>
<evidence type="ECO:0000256" key="8">
    <source>
        <dbReference type="ARBA" id="ARBA00023049"/>
    </source>
</evidence>
<evidence type="ECO:0000256" key="6">
    <source>
        <dbReference type="ARBA" id="ARBA00022801"/>
    </source>
</evidence>
<dbReference type="SUPFAM" id="SSF55486">
    <property type="entry name" value="Metalloproteases ('zincins'), catalytic domain"/>
    <property type="match status" value="1"/>
</dbReference>
<dbReference type="EMBL" id="QKKF02015239">
    <property type="protein sequence ID" value="RZF42294.1"/>
    <property type="molecule type" value="Genomic_DNA"/>
</dbReference>
<organism evidence="11 12">
    <name type="scientific">Laodelphax striatellus</name>
    <name type="common">Small brown planthopper</name>
    <name type="synonym">Delphax striatella</name>
    <dbReference type="NCBI Taxonomy" id="195883"/>
    <lineage>
        <taxon>Eukaryota</taxon>
        <taxon>Metazoa</taxon>
        <taxon>Ecdysozoa</taxon>
        <taxon>Arthropoda</taxon>
        <taxon>Hexapoda</taxon>
        <taxon>Insecta</taxon>
        <taxon>Pterygota</taxon>
        <taxon>Neoptera</taxon>
        <taxon>Paraneoptera</taxon>
        <taxon>Hemiptera</taxon>
        <taxon>Auchenorrhyncha</taxon>
        <taxon>Fulgoroidea</taxon>
        <taxon>Delphacidae</taxon>
        <taxon>Criomorphinae</taxon>
        <taxon>Laodelphax</taxon>
    </lineage>
</organism>
<dbReference type="PANTHER" id="PTHR11733">
    <property type="entry name" value="ZINC METALLOPROTEASE FAMILY M13 NEPRILYSIN-RELATED"/>
    <property type="match status" value="1"/>
</dbReference>
<dbReference type="GO" id="GO:0006508">
    <property type="term" value="P:proteolysis"/>
    <property type="evidence" value="ECO:0007669"/>
    <property type="project" value="UniProtKB-KW"/>
</dbReference>
<reference evidence="11 12" key="1">
    <citation type="journal article" date="2017" name="Gigascience">
        <title>Genome sequence of the small brown planthopper, Laodelphax striatellus.</title>
        <authorList>
            <person name="Zhu J."/>
            <person name="Jiang F."/>
            <person name="Wang X."/>
            <person name="Yang P."/>
            <person name="Bao Y."/>
            <person name="Zhao W."/>
            <person name="Wang W."/>
            <person name="Lu H."/>
            <person name="Wang Q."/>
            <person name="Cui N."/>
            <person name="Li J."/>
            <person name="Chen X."/>
            <person name="Luo L."/>
            <person name="Yu J."/>
            <person name="Kang L."/>
            <person name="Cui F."/>
        </authorList>
    </citation>
    <scope>NUCLEOTIDE SEQUENCE [LARGE SCALE GENOMIC DNA]</scope>
    <source>
        <strain evidence="11">Lst14</strain>
    </source>
</reference>
<dbReference type="STRING" id="195883.A0A482X912"/>
<dbReference type="InterPro" id="IPR024079">
    <property type="entry name" value="MetalloPept_cat_dom_sf"/>
</dbReference>
<evidence type="ECO:0008006" key="13">
    <source>
        <dbReference type="Google" id="ProtNLM"/>
    </source>
</evidence>
<dbReference type="GO" id="GO:0005886">
    <property type="term" value="C:plasma membrane"/>
    <property type="evidence" value="ECO:0007669"/>
    <property type="project" value="UniProtKB-SubCell"/>
</dbReference>
<dbReference type="InterPro" id="IPR042089">
    <property type="entry name" value="Peptidase_M13_dom_2"/>
</dbReference>
<dbReference type="Pfam" id="PF01431">
    <property type="entry name" value="Peptidase_M13"/>
    <property type="match status" value="1"/>
</dbReference>
<keyword evidence="12" id="KW-1185">Reference proteome</keyword>
<evidence type="ECO:0000313" key="11">
    <source>
        <dbReference type="EMBL" id="RZF42294.1"/>
    </source>
</evidence>
<keyword evidence="8" id="KW-0482">Metalloprotease</keyword>
<evidence type="ECO:0000256" key="4">
    <source>
        <dbReference type="ARBA" id="ARBA00022670"/>
    </source>
</evidence>
<dbReference type="Proteomes" id="UP000291343">
    <property type="component" value="Unassembled WGS sequence"/>
</dbReference>
<feature type="domain" description="Peptidase M13 C-terminal" evidence="9">
    <location>
        <begin position="495"/>
        <end position="705"/>
    </location>
</feature>
<dbReference type="GO" id="GO:0004222">
    <property type="term" value="F:metalloendopeptidase activity"/>
    <property type="evidence" value="ECO:0007669"/>
    <property type="project" value="InterPro"/>
</dbReference>
<evidence type="ECO:0000256" key="2">
    <source>
        <dbReference type="ARBA" id="ARBA00004401"/>
    </source>
</evidence>